<dbReference type="RefSeq" id="WP_350348625.1">
    <property type="nucleotide sequence ID" value="NZ_CP158374.1"/>
</dbReference>
<name>A0AAU7W849_9MICO</name>
<dbReference type="InterPro" id="IPR008136">
    <property type="entry name" value="CinA_C"/>
</dbReference>
<feature type="domain" description="CinA C-terminal" evidence="1">
    <location>
        <begin position="13"/>
        <end position="155"/>
    </location>
</feature>
<accession>A0AAU7W849</accession>
<dbReference type="Gene3D" id="3.90.950.20">
    <property type="entry name" value="CinA-like"/>
    <property type="match status" value="1"/>
</dbReference>
<gene>
    <name evidence="2" type="ORF">ABIQ69_01465</name>
</gene>
<dbReference type="Pfam" id="PF02464">
    <property type="entry name" value="CinA"/>
    <property type="match status" value="1"/>
</dbReference>
<proteinExistence type="predicted"/>
<sequence>MQDPAEEYAATGEAIARRARELGVSIASAESLTAGAISVALGAAPEASDWFRGGVVAYAEAVKRELLGVTAENVTSAECARQLASGVTRVLGADASVAVTGVGGPGPTDGEPAGTVFVAATAGGRVLQAEHRFDGSPAEVVHRTVGAALDLLLDALDSAAEAGRSS</sequence>
<dbReference type="SUPFAM" id="SSF142433">
    <property type="entry name" value="CinA-like"/>
    <property type="match status" value="1"/>
</dbReference>
<dbReference type="NCBIfam" id="TIGR00199">
    <property type="entry name" value="PncC_domain"/>
    <property type="match status" value="1"/>
</dbReference>
<dbReference type="InterPro" id="IPR036653">
    <property type="entry name" value="CinA-like_C"/>
</dbReference>
<evidence type="ECO:0000313" key="2">
    <source>
        <dbReference type="EMBL" id="XBX82609.1"/>
    </source>
</evidence>
<protein>
    <submittedName>
        <fullName evidence="2">CinA family protein</fullName>
    </submittedName>
</protein>
<evidence type="ECO:0000259" key="1">
    <source>
        <dbReference type="Pfam" id="PF02464"/>
    </source>
</evidence>
<dbReference type="EMBL" id="CP158374">
    <property type="protein sequence ID" value="XBX82609.1"/>
    <property type="molecule type" value="Genomic_DNA"/>
</dbReference>
<dbReference type="AlphaFoldDB" id="A0AAU7W849"/>
<organism evidence="2">
    <name type="scientific">Agromyces sp. G08B096</name>
    <dbReference type="NCBI Taxonomy" id="3156399"/>
    <lineage>
        <taxon>Bacteria</taxon>
        <taxon>Bacillati</taxon>
        <taxon>Actinomycetota</taxon>
        <taxon>Actinomycetes</taxon>
        <taxon>Micrococcales</taxon>
        <taxon>Microbacteriaceae</taxon>
        <taxon>Agromyces</taxon>
    </lineage>
</organism>
<reference evidence="2" key="1">
    <citation type="submission" date="2024-05" db="EMBL/GenBank/DDBJ databases">
        <authorList>
            <person name="Yu L."/>
        </authorList>
    </citation>
    <scope>NUCLEOTIDE SEQUENCE</scope>
    <source>
        <strain evidence="2">G08B096</strain>
    </source>
</reference>